<reference evidence="1 2" key="1">
    <citation type="submission" date="2016-04" db="EMBL/GenBank/DDBJ databases">
        <title>Genome sequence of Methanobrevibacter filiformis DSM 11501.</title>
        <authorList>
            <person name="Poehlein A."/>
            <person name="Seedorf H."/>
            <person name="Daniel R."/>
        </authorList>
    </citation>
    <scope>NUCLEOTIDE SEQUENCE [LARGE SCALE GENOMIC DNA]</scope>
    <source>
        <strain evidence="1 2">DSM 11501</strain>
    </source>
</reference>
<gene>
    <name evidence="1" type="ORF">MBFIL_07950</name>
</gene>
<keyword evidence="2" id="KW-1185">Reference proteome</keyword>
<dbReference type="AlphaFoldDB" id="A0A166CTB5"/>
<dbReference type="PATRIC" id="fig|55758.3.peg.889"/>
<sequence>MKNKYLKRVIDGILKERLKMIGAIVIEGPKW</sequence>
<evidence type="ECO:0000313" key="2">
    <source>
        <dbReference type="Proteomes" id="UP000077066"/>
    </source>
</evidence>
<organism evidence="1 2">
    <name type="scientific">Methanobrevibacter filiformis</name>
    <dbReference type="NCBI Taxonomy" id="55758"/>
    <lineage>
        <taxon>Archaea</taxon>
        <taxon>Methanobacteriati</taxon>
        <taxon>Methanobacteriota</taxon>
        <taxon>Methanomada group</taxon>
        <taxon>Methanobacteria</taxon>
        <taxon>Methanobacteriales</taxon>
        <taxon>Methanobacteriaceae</taxon>
        <taxon>Methanobrevibacter</taxon>
    </lineage>
</organism>
<name>A0A166CTB5_9EURY</name>
<dbReference type="Proteomes" id="UP000077066">
    <property type="component" value="Unassembled WGS sequence"/>
</dbReference>
<evidence type="ECO:0000313" key="1">
    <source>
        <dbReference type="EMBL" id="KZX14841.1"/>
    </source>
</evidence>
<dbReference type="EMBL" id="LWMT01000124">
    <property type="protein sequence ID" value="KZX14841.1"/>
    <property type="molecule type" value="Genomic_DNA"/>
</dbReference>
<comment type="caution">
    <text evidence="1">The sequence shown here is derived from an EMBL/GenBank/DDBJ whole genome shotgun (WGS) entry which is preliminary data.</text>
</comment>
<accession>A0A166CTB5</accession>
<dbReference type="STRING" id="55758.MBFIL_07950"/>
<proteinExistence type="predicted"/>
<protein>
    <submittedName>
        <fullName evidence="1">Uncharacterized protein</fullName>
    </submittedName>
</protein>